<dbReference type="InterPro" id="IPR013815">
    <property type="entry name" value="ATP_grasp_subdomain_1"/>
</dbReference>
<sequence>MVSHYDTAMWFSMTAAPLKPLGALSCETPDDYEGIYLSVTRCHITSVAVPSGRSHVLVPPGLCLTVAAFQTQLEECSQLQKEITTLEKIVQGKLAGDLKQQCEKTVSLFGLTPVCGSVEAALVTLLGTLDPSTSFAVRSSAVGEDSEDLSAAGQNATFLGVQRHEELYTRKIIYSYLGGGQTDKRASERLSDYVAKLATRAHARSLARALGRSNLATSHYNQCSLAQSGRPLKAVSHQVTSLATLQ</sequence>
<dbReference type="InterPro" id="IPR002192">
    <property type="entry name" value="PPDK_AMP/ATP-bd"/>
</dbReference>
<dbReference type="GO" id="GO:0005524">
    <property type="term" value="F:ATP binding"/>
    <property type="evidence" value="ECO:0007669"/>
    <property type="project" value="InterPro"/>
</dbReference>
<dbReference type="AlphaFoldDB" id="A0A7R9NZ11"/>
<evidence type="ECO:0000259" key="2">
    <source>
        <dbReference type="Pfam" id="PF01326"/>
    </source>
</evidence>
<organism evidence="3">
    <name type="scientific">Timema tahoe</name>
    <dbReference type="NCBI Taxonomy" id="61484"/>
    <lineage>
        <taxon>Eukaryota</taxon>
        <taxon>Metazoa</taxon>
        <taxon>Ecdysozoa</taxon>
        <taxon>Arthropoda</taxon>
        <taxon>Hexapoda</taxon>
        <taxon>Insecta</taxon>
        <taxon>Pterygota</taxon>
        <taxon>Neoptera</taxon>
        <taxon>Polyneoptera</taxon>
        <taxon>Phasmatodea</taxon>
        <taxon>Timematodea</taxon>
        <taxon>Timematoidea</taxon>
        <taxon>Timematidae</taxon>
        <taxon>Timema</taxon>
    </lineage>
</organism>
<dbReference type="Pfam" id="PF01326">
    <property type="entry name" value="PPDK_N"/>
    <property type="match status" value="1"/>
</dbReference>
<proteinExistence type="inferred from homology"/>
<evidence type="ECO:0000313" key="3">
    <source>
        <dbReference type="EMBL" id="CAD7461393.1"/>
    </source>
</evidence>
<dbReference type="InterPro" id="IPR051549">
    <property type="entry name" value="PEP_Utilizing_Enz"/>
</dbReference>
<dbReference type="EMBL" id="OE004708">
    <property type="protein sequence ID" value="CAD7461393.1"/>
    <property type="molecule type" value="Genomic_DNA"/>
</dbReference>
<protein>
    <recommendedName>
        <fullName evidence="2">Pyruvate phosphate dikinase AMP/ATP-binding domain-containing protein</fullName>
    </recommendedName>
</protein>
<dbReference type="SUPFAM" id="SSF56059">
    <property type="entry name" value="Glutathione synthetase ATP-binding domain-like"/>
    <property type="match status" value="1"/>
</dbReference>
<gene>
    <name evidence="3" type="ORF">TTEB3V08_LOCUS9305</name>
</gene>
<comment type="similarity">
    <text evidence="1">Belongs to the PEP-utilizing enzyme family.</text>
</comment>
<feature type="domain" description="Pyruvate phosphate dikinase AMP/ATP-binding" evidence="2">
    <location>
        <begin position="54"/>
        <end position="169"/>
    </location>
</feature>
<reference evidence="3" key="1">
    <citation type="submission" date="2020-11" db="EMBL/GenBank/DDBJ databases">
        <authorList>
            <person name="Tran Van P."/>
        </authorList>
    </citation>
    <scope>NUCLEOTIDE SEQUENCE</scope>
</reference>
<evidence type="ECO:0000256" key="1">
    <source>
        <dbReference type="ARBA" id="ARBA00007837"/>
    </source>
</evidence>
<dbReference type="PANTHER" id="PTHR43615:SF1">
    <property type="entry name" value="PPDK_N DOMAIN-CONTAINING PROTEIN"/>
    <property type="match status" value="1"/>
</dbReference>
<dbReference type="GO" id="GO:0016301">
    <property type="term" value="F:kinase activity"/>
    <property type="evidence" value="ECO:0007669"/>
    <property type="project" value="InterPro"/>
</dbReference>
<dbReference type="Gene3D" id="3.30.1490.20">
    <property type="entry name" value="ATP-grasp fold, A domain"/>
    <property type="match status" value="1"/>
</dbReference>
<name>A0A7R9NZ11_9NEOP</name>
<dbReference type="PANTHER" id="PTHR43615">
    <property type="entry name" value="PHOSPHOENOLPYRUVATE SYNTHASE-RELATED"/>
    <property type="match status" value="1"/>
</dbReference>
<accession>A0A7R9NZ11</accession>